<dbReference type="Proteomes" id="UP000532440">
    <property type="component" value="Unassembled WGS sequence"/>
</dbReference>
<evidence type="ECO:0000256" key="3">
    <source>
        <dbReference type="SAM" id="SignalP"/>
    </source>
</evidence>
<dbReference type="Pfam" id="PF25954">
    <property type="entry name" value="Beta-barrel_RND_2"/>
    <property type="match status" value="1"/>
</dbReference>
<dbReference type="Gene3D" id="2.40.50.100">
    <property type="match status" value="1"/>
</dbReference>
<evidence type="ECO:0000259" key="5">
    <source>
        <dbReference type="Pfam" id="PF25954"/>
    </source>
</evidence>
<keyword evidence="3" id="KW-0732">Signal</keyword>
<sequence>MSSTHFRQGFARCAMALALGAAVASAALSGAAVAQDRPQLPTAQVRSLQAGATYLADGQVESVRQTVIASQVSGQVVALTVKAGDAVKAGQLLARIDARAAEQNQAASAAQLAAARAQLTAAERNLDRTRQLVAQKFLSASTLDRAEAEHRAAAETVKAMRAQTAGAATQTGWHTLVAPFDAIVSSVTTELGDTAMPGKPLMHLQDPAALRVAVNVPAGVAARLDTSAGAEVEIPDAPERARRPQVSRMTLVAAADPVSHTQLVRLDLPRGTAGLTPGLFARVRLPLAALREPAAGAGRVAVPLAAVVSRGDLRGVYVAGEGGRYLLRQVRLGRTHGDEVEVLSGLDEGERVVLDPIAAARVAGLVSATGESK</sequence>
<comment type="caution">
    <text evidence="7">The sequence shown here is derived from an EMBL/GenBank/DDBJ whole genome shotgun (WGS) entry which is preliminary data.</text>
</comment>
<evidence type="ECO:0000256" key="1">
    <source>
        <dbReference type="ARBA" id="ARBA00009477"/>
    </source>
</evidence>
<feature type="domain" description="Multidrug resistance protein MdtA-like barrel-sandwich hybrid" evidence="4">
    <location>
        <begin position="66"/>
        <end position="200"/>
    </location>
</feature>
<evidence type="ECO:0000259" key="6">
    <source>
        <dbReference type="Pfam" id="PF25975"/>
    </source>
</evidence>
<feature type="coiled-coil region" evidence="2">
    <location>
        <begin position="112"/>
        <end position="163"/>
    </location>
</feature>
<dbReference type="Pfam" id="PF25917">
    <property type="entry name" value="BSH_RND"/>
    <property type="match status" value="1"/>
</dbReference>
<dbReference type="AlphaFoldDB" id="A0A7W8M6Z6"/>
<feature type="domain" description="CzcB-like C-terminal circularly permuted SH3-like" evidence="6">
    <location>
        <begin position="300"/>
        <end position="353"/>
    </location>
</feature>
<dbReference type="InterPro" id="IPR058625">
    <property type="entry name" value="MdtA-like_BSH"/>
</dbReference>
<dbReference type="GO" id="GO:0015562">
    <property type="term" value="F:efflux transmembrane transporter activity"/>
    <property type="evidence" value="ECO:0007669"/>
    <property type="project" value="TreeGrafter"/>
</dbReference>
<dbReference type="SUPFAM" id="SSF111369">
    <property type="entry name" value="HlyD-like secretion proteins"/>
    <property type="match status" value="1"/>
</dbReference>
<evidence type="ECO:0000256" key="2">
    <source>
        <dbReference type="SAM" id="Coils"/>
    </source>
</evidence>
<dbReference type="EMBL" id="JACHGB010000001">
    <property type="protein sequence ID" value="MBB5270416.1"/>
    <property type="molecule type" value="Genomic_DNA"/>
</dbReference>
<gene>
    <name evidence="7" type="ORF">HNQ70_000400</name>
</gene>
<accession>A0A7W8M6Z6</accession>
<feature type="signal peptide" evidence="3">
    <location>
        <begin position="1"/>
        <end position="34"/>
    </location>
</feature>
<dbReference type="Pfam" id="PF25975">
    <property type="entry name" value="CzcB_C"/>
    <property type="match status" value="1"/>
</dbReference>
<dbReference type="InterPro" id="IPR058792">
    <property type="entry name" value="Beta-barrel_RND_2"/>
</dbReference>
<dbReference type="Gene3D" id="2.40.30.170">
    <property type="match status" value="1"/>
</dbReference>
<feature type="domain" description="CusB-like beta-barrel" evidence="5">
    <location>
        <begin position="212"/>
        <end position="285"/>
    </location>
</feature>
<dbReference type="NCBIfam" id="TIGR01730">
    <property type="entry name" value="RND_mfp"/>
    <property type="match status" value="1"/>
</dbReference>
<evidence type="ECO:0000259" key="4">
    <source>
        <dbReference type="Pfam" id="PF25917"/>
    </source>
</evidence>
<proteinExistence type="inferred from homology"/>
<organism evidence="7 8">
    <name type="scientific">Quisquiliibacterium transsilvanicum</name>
    <dbReference type="NCBI Taxonomy" id="1549638"/>
    <lineage>
        <taxon>Bacteria</taxon>
        <taxon>Pseudomonadati</taxon>
        <taxon>Pseudomonadota</taxon>
        <taxon>Betaproteobacteria</taxon>
        <taxon>Burkholderiales</taxon>
        <taxon>Burkholderiaceae</taxon>
        <taxon>Quisquiliibacterium</taxon>
    </lineage>
</organism>
<reference evidence="7 8" key="1">
    <citation type="submission" date="2020-08" db="EMBL/GenBank/DDBJ databases">
        <title>Genomic Encyclopedia of Type Strains, Phase IV (KMG-IV): sequencing the most valuable type-strain genomes for metagenomic binning, comparative biology and taxonomic classification.</title>
        <authorList>
            <person name="Goeker M."/>
        </authorList>
    </citation>
    <scope>NUCLEOTIDE SEQUENCE [LARGE SCALE GENOMIC DNA]</scope>
    <source>
        <strain evidence="7 8">DSM 29781</strain>
    </source>
</reference>
<dbReference type="InterPro" id="IPR006143">
    <property type="entry name" value="RND_pump_MFP"/>
</dbReference>
<protein>
    <submittedName>
        <fullName evidence="7">RND family efflux transporter MFP subunit</fullName>
    </submittedName>
</protein>
<dbReference type="PANTHER" id="PTHR30469">
    <property type="entry name" value="MULTIDRUG RESISTANCE PROTEIN MDTA"/>
    <property type="match status" value="1"/>
</dbReference>
<dbReference type="PANTHER" id="PTHR30469:SF38">
    <property type="entry name" value="HLYD FAMILY SECRETION PROTEIN"/>
    <property type="match status" value="1"/>
</dbReference>
<dbReference type="GO" id="GO:1990281">
    <property type="term" value="C:efflux pump complex"/>
    <property type="evidence" value="ECO:0007669"/>
    <property type="project" value="TreeGrafter"/>
</dbReference>
<evidence type="ECO:0000313" key="7">
    <source>
        <dbReference type="EMBL" id="MBB5270416.1"/>
    </source>
</evidence>
<dbReference type="RefSeq" id="WP_183963768.1">
    <property type="nucleotide sequence ID" value="NZ_BAABEW010000004.1"/>
</dbReference>
<evidence type="ECO:0000313" key="8">
    <source>
        <dbReference type="Proteomes" id="UP000532440"/>
    </source>
</evidence>
<keyword evidence="2" id="KW-0175">Coiled coil</keyword>
<name>A0A7W8M6Z6_9BURK</name>
<dbReference type="Gene3D" id="2.40.420.20">
    <property type="match status" value="1"/>
</dbReference>
<dbReference type="Gene3D" id="1.10.287.470">
    <property type="entry name" value="Helix hairpin bin"/>
    <property type="match status" value="1"/>
</dbReference>
<dbReference type="InterPro" id="IPR058649">
    <property type="entry name" value="CzcB_C"/>
</dbReference>
<keyword evidence="8" id="KW-1185">Reference proteome</keyword>
<comment type="similarity">
    <text evidence="1">Belongs to the membrane fusion protein (MFP) (TC 8.A.1) family.</text>
</comment>
<feature type="chain" id="PRO_5031164878" evidence="3">
    <location>
        <begin position="35"/>
        <end position="373"/>
    </location>
</feature>